<dbReference type="Gene3D" id="3.90.550.10">
    <property type="entry name" value="Spore Coat Polysaccharide Biosynthesis Protein SpsA, Chain A"/>
    <property type="match status" value="1"/>
</dbReference>
<dbReference type="AlphaFoldDB" id="A0AAU8ND40"/>
<keyword evidence="4" id="KW-0808">Transferase</keyword>
<evidence type="ECO:0000256" key="2">
    <source>
        <dbReference type="SAM" id="MobiDB-lite"/>
    </source>
</evidence>
<dbReference type="InterPro" id="IPR001173">
    <property type="entry name" value="Glyco_trans_2-like"/>
</dbReference>
<dbReference type="SMART" id="SM00028">
    <property type="entry name" value="TPR"/>
    <property type="match status" value="3"/>
</dbReference>
<feature type="region of interest" description="Disordered" evidence="2">
    <location>
        <begin position="154"/>
        <end position="186"/>
    </location>
</feature>
<feature type="region of interest" description="Disordered" evidence="2">
    <location>
        <begin position="779"/>
        <end position="801"/>
    </location>
</feature>
<dbReference type="RefSeq" id="WP_366292586.1">
    <property type="nucleotide sequence ID" value="NZ_CP159992.1"/>
</dbReference>
<dbReference type="SUPFAM" id="SSF53448">
    <property type="entry name" value="Nucleotide-diphospho-sugar transferases"/>
    <property type="match status" value="1"/>
</dbReference>
<accession>A0AAU8ND40</accession>
<protein>
    <submittedName>
        <fullName evidence="4">Glycosyltransferase family 2 protein</fullName>
        <ecNumber evidence="4">2.4.-.-</ecNumber>
    </submittedName>
</protein>
<dbReference type="CDD" id="cd02511">
    <property type="entry name" value="Beta4Glucosyltransferase"/>
    <property type="match status" value="1"/>
</dbReference>
<proteinExistence type="predicted"/>
<dbReference type="InterPro" id="IPR019734">
    <property type="entry name" value="TPR_rpt"/>
</dbReference>
<evidence type="ECO:0000256" key="1">
    <source>
        <dbReference type="PROSITE-ProRule" id="PRU00339"/>
    </source>
</evidence>
<feature type="repeat" description="TPR" evidence="1">
    <location>
        <begin position="681"/>
        <end position="714"/>
    </location>
</feature>
<feature type="domain" description="Glycosyltransferase 2-like" evidence="3">
    <location>
        <begin position="8"/>
        <end position="96"/>
    </location>
</feature>
<evidence type="ECO:0000259" key="3">
    <source>
        <dbReference type="Pfam" id="PF00535"/>
    </source>
</evidence>
<dbReference type="SUPFAM" id="SSF48452">
    <property type="entry name" value="TPR-like"/>
    <property type="match status" value="2"/>
</dbReference>
<dbReference type="EMBL" id="CP159992">
    <property type="protein sequence ID" value="XCP94870.1"/>
    <property type="molecule type" value="Genomic_DNA"/>
</dbReference>
<dbReference type="InterPro" id="IPR011990">
    <property type="entry name" value="TPR-like_helical_dom_sf"/>
</dbReference>
<gene>
    <name evidence="4" type="ORF">ABXS70_27880</name>
</gene>
<keyword evidence="4" id="KW-0328">Glycosyltransferase</keyword>
<sequence length="801" mass="89351">MQNRLLGIHMIVQNEERHLSRCLNSLKQAGLEMFITDTGSSDRTPDIARNYGATVLHASWEDDFAKARNISLPLAASEWILCLDADEYVIEGLEELMHVLPNVHKSVTRLRITIENQLGDGPENKVLSYPVRLFRAHHGYRYTGRIHEQLVRQRHEGCRGDDTPAVNESGRRTDARSDSPEARTADEEAVLEPLMPLRIHHDGYLASVITAGDKPKRNLRLIELELADQPAHPFHLYNLGVTHCQLGSLEQAADAFTESLRLAALQAPYRPTLVKDLTKVLTALKRYEEAHMLLAAECHRYPAYADLHLIYGEILECQGLQERAYGAYARASTCHSRQDNQERAGSDEAVTEPVYVTEAGSGSYRAYTSMARLAQKRGFVQEAVGLYELALKHLSTYEPAWTGLADALQQQGISDEQIADRLLNLSDLLNQRDSTDQADQSDSPHCSWDRGTELIQIVYALAECGAYKQALQLLGSEASDLCIPAGDRIHWLLCAGQVTDAWHLAEDRWGEPSRKNRKQVDSGLVNAAEVQGVTTGALRAVEKSDWALACWAIGKRLTPSFLATSAPPERDMWKVADRLLYEYRYQPSTSYSSIDVTEAQLLQWSEAAQLAAKQVVTRAVQSGQLLIAQELQEQFSRIMPGHERNKSAIRRSFAGLLYRYGYTMIAAEMLIQCMTEGELDAEGLFWLGETLYAKGHSEQALSLFEQALERRSDLSPARAGAAVCYLRMAVEIIRQEQIRSPENAALGAQRMALELQLRTAEGIPWRTVYCAKERRNHHAGTAAPDSSGSGAANLPVHDREG</sequence>
<dbReference type="Gene3D" id="1.25.40.10">
    <property type="entry name" value="Tetratricopeptide repeat domain"/>
    <property type="match status" value="2"/>
</dbReference>
<dbReference type="EC" id="2.4.-.-" evidence="4"/>
<reference evidence="4" key="1">
    <citation type="submission" date="2024-05" db="EMBL/GenBank/DDBJ databases">
        <title>Draft genome assemblies of 36 bacteria isolated from hibernating arctic ground squirrels.</title>
        <authorList>
            <person name="McKee H."/>
            <person name="Mullen L."/>
            <person name="Drown D.M."/>
            <person name="Duddleston K.N."/>
        </authorList>
    </citation>
    <scope>NUCLEOTIDE SEQUENCE</scope>
    <source>
        <strain evidence="4">AN1007</strain>
    </source>
</reference>
<dbReference type="Pfam" id="PF00535">
    <property type="entry name" value="Glycos_transf_2"/>
    <property type="match status" value="1"/>
</dbReference>
<dbReference type="PANTHER" id="PTHR43630:SF2">
    <property type="entry name" value="GLYCOSYLTRANSFERASE"/>
    <property type="match status" value="1"/>
</dbReference>
<dbReference type="GO" id="GO:0016757">
    <property type="term" value="F:glycosyltransferase activity"/>
    <property type="evidence" value="ECO:0007669"/>
    <property type="project" value="UniProtKB-KW"/>
</dbReference>
<name>A0AAU8ND40_9BACL</name>
<dbReference type="PROSITE" id="PS50005">
    <property type="entry name" value="TPR"/>
    <property type="match status" value="1"/>
</dbReference>
<keyword evidence="1" id="KW-0802">TPR repeat</keyword>
<dbReference type="InterPro" id="IPR029044">
    <property type="entry name" value="Nucleotide-diphossugar_trans"/>
</dbReference>
<evidence type="ECO:0000313" key="4">
    <source>
        <dbReference type="EMBL" id="XCP94870.1"/>
    </source>
</evidence>
<feature type="compositionally biased region" description="Basic and acidic residues" evidence="2">
    <location>
        <begin position="169"/>
        <end position="186"/>
    </location>
</feature>
<dbReference type="PANTHER" id="PTHR43630">
    <property type="entry name" value="POLY-BETA-1,6-N-ACETYL-D-GLUCOSAMINE SYNTHASE"/>
    <property type="match status" value="1"/>
</dbReference>
<organism evidence="4">
    <name type="scientific">Paenibacillus sp. AN1007</name>
    <dbReference type="NCBI Taxonomy" id="3151385"/>
    <lineage>
        <taxon>Bacteria</taxon>
        <taxon>Bacillati</taxon>
        <taxon>Bacillota</taxon>
        <taxon>Bacilli</taxon>
        <taxon>Bacillales</taxon>
        <taxon>Paenibacillaceae</taxon>
        <taxon>Paenibacillus</taxon>
    </lineage>
</organism>